<name>A0A8H5BA82_9AGAR</name>
<dbReference type="Proteomes" id="UP000567179">
    <property type="component" value="Unassembled WGS sequence"/>
</dbReference>
<dbReference type="EMBL" id="JAACJJ010000029">
    <property type="protein sequence ID" value="KAF5319398.1"/>
    <property type="molecule type" value="Genomic_DNA"/>
</dbReference>
<gene>
    <name evidence="1" type="ORF">D9619_008442</name>
</gene>
<proteinExistence type="predicted"/>
<sequence>MPPPSSDYMQKISIPPISLLSIETISLQSSRVDMLSLFHALQVPALRQLEFFVNRANFMFDASFTEDFIPFLKRTSSTLRALTMDPFFLDKASLHTCLRHSPGLRSLSLRASCFAGNEAWPSAPQHTGLFDDPPVYTVDEDLLTSFVNDVGPLIESLESFECTVDGNLSDKAQLTFIQAKQSETARVPLKEVAATFRRPQMLPMTTELRQYVKDGLDCRLSYALNPSQVPYPASQGIPHHFPNRPWGPPLFR</sequence>
<evidence type="ECO:0008006" key="3">
    <source>
        <dbReference type="Google" id="ProtNLM"/>
    </source>
</evidence>
<keyword evidence="2" id="KW-1185">Reference proteome</keyword>
<accession>A0A8H5BA82</accession>
<reference evidence="1 2" key="1">
    <citation type="journal article" date="2020" name="ISME J.">
        <title>Uncovering the hidden diversity of litter-decomposition mechanisms in mushroom-forming fungi.</title>
        <authorList>
            <person name="Floudas D."/>
            <person name="Bentzer J."/>
            <person name="Ahren D."/>
            <person name="Johansson T."/>
            <person name="Persson P."/>
            <person name="Tunlid A."/>
        </authorList>
    </citation>
    <scope>NUCLEOTIDE SEQUENCE [LARGE SCALE GENOMIC DNA]</scope>
    <source>
        <strain evidence="1 2">CBS 101986</strain>
    </source>
</reference>
<organism evidence="1 2">
    <name type="scientific">Psilocybe cf. subviscida</name>
    <dbReference type="NCBI Taxonomy" id="2480587"/>
    <lineage>
        <taxon>Eukaryota</taxon>
        <taxon>Fungi</taxon>
        <taxon>Dikarya</taxon>
        <taxon>Basidiomycota</taxon>
        <taxon>Agaricomycotina</taxon>
        <taxon>Agaricomycetes</taxon>
        <taxon>Agaricomycetidae</taxon>
        <taxon>Agaricales</taxon>
        <taxon>Agaricineae</taxon>
        <taxon>Strophariaceae</taxon>
        <taxon>Psilocybe</taxon>
    </lineage>
</organism>
<evidence type="ECO:0000313" key="1">
    <source>
        <dbReference type="EMBL" id="KAF5319398.1"/>
    </source>
</evidence>
<protein>
    <recommendedName>
        <fullName evidence="3">F-box domain-containing protein</fullName>
    </recommendedName>
</protein>
<evidence type="ECO:0000313" key="2">
    <source>
        <dbReference type="Proteomes" id="UP000567179"/>
    </source>
</evidence>
<dbReference type="AlphaFoldDB" id="A0A8H5BA82"/>
<dbReference type="OrthoDB" id="3365698at2759"/>
<comment type="caution">
    <text evidence="1">The sequence shown here is derived from an EMBL/GenBank/DDBJ whole genome shotgun (WGS) entry which is preliminary data.</text>
</comment>